<dbReference type="EMBL" id="JAGFWR010000001">
    <property type="protein sequence ID" value="MBO4159584.1"/>
    <property type="molecule type" value="Genomic_DNA"/>
</dbReference>
<comment type="caution">
    <text evidence="2">The sequence shown here is derived from an EMBL/GenBank/DDBJ whole genome shotgun (WGS) entry which is preliminary data.</text>
</comment>
<feature type="compositionally biased region" description="Low complexity" evidence="1">
    <location>
        <begin position="132"/>
        <end position="142"/>
    </location>
</feature>
<dbReference type="Pfam" id="PF10901">
    <property type="entry name" value="DUF2690"/>
    <property type="match status" value="1"/>
</dbReference>
<dbReference type="RefSeq" id="WP_208565276.1">
    <property type="nucleotide sequence ID" value="NZ_JAGFWR010000001.1"/>
</dbReference>
<organism evidence="2 3">
    <name type="scientific">Micromonospora antibiotica</name>
    <dbReference type="NCBI Taxonomy" id="2807623"/>
    <lineage>
        <taxon>Bacteria</taxon>
        <taxon>Bacillati</taxon>
        <taxon>Actinomycetota</taxon>
        <taxon>Actinomycetes</taxon>
        <taxon>Micromonosporales</taxon>
        <taxon>Micromonosporaceae</taxon>
        <taxon>Micromonospora</taxon>
    </lineage>
</organism>
<feature type="compositionally biased region" description="Basic and acidic residues" evidence="1">
    <location>
        <begin position="16"/>
        <end position="53"/>
    </location>
</feature>
<accession>A0ABS3V1W0</accession>
<feature type="region of interest" description="Disordered" evidence="1">
    <location>
        <begin position="1"/>
        <end position="53"/>
    </location>
</feature>
<dbReference type="Proteomes" id="UP000671399">
    <property type="component" value="Unassembled WGS sequence"/>
</dbReference>
<proteinExistence type="predicted"/>
<reference evidence="2 3" key="1">
    <citation type="submission" date="2021-03" db="EMBL/GenBank/DDBJ databases">
        <authorList>
            <person name="Lee D.-H."/>
        </authorList>
    </citation>
    <scope>NUCLEOTIDE SEQUENCE [LARGE SCALE GENOMIC DNA]</scope>
    <source>
        <strain evidence="2 3">MMS20-R2-23</strain>
    </source>
</reference>
<protein>
    <submittedName>
        <fullName evidence="2">DUF2690 domain-containing protein</fullName>
    </submittedName>
</protein>
<dbReference type="InterPro" id="IPR021224">
    <property type="entry name" value="DUF2690"/>
</dbReference>
<evidence type="ECO:0000313" key="3">
    <source>
        <dbReference type="Proteomes" id="UP000671399"/>
    </source>
</evidence>
<evidence type="ECO:0000256" key="1">
    <source>
        <dbReference type="SAM" id="MobiDB-lite"/>
    </source>
</evidence>
<evidence type="ECO:0000313" key="2">
    <source>
        <dbReference type="EMBL" id="MBO4159584.1"/>
    </source>
</evidence>
<feature type="region of interest" description="Disordered" evidence="1">
    <location>
        <begin position="210"/>
        <end position="264"/>
    </location>
</feature>
<feature type="region of interest" description="Disordered" evidence="1">
    <location>
        <begin position="121"/>
        <end position="175"/>
    </location>
</feature>
<name>A0ABS3V1W0_9ACTN</name>
<keyword evidence="3" id="KW-1185">Reference proteome</keyword>
<gene>
    <name evidence="2" type="ORF">JQN83_02000</name>
</gene>
<sequence length="362" mass="38032">MTGRSGRLDGQVPADAGDHDDNGRNHAGVARDHDGEGGGHDGEGGDHDGESRHREFVADLARLRREAGQPSLRKMSATAHYSHTALAGVLSGARLPSLELTMAFVRACGGDEAAWRARWHREAGSGPPQPGSQPAGSQPAGSEPAGLQQPGSQPAGSEPAGLQQPGVSTPRRPVTRRPAVPRWALAATAGLTVLLAGSIVPLLVDARSHPNRQAERPVDTSLPAPAAAPPTDGADPQEERCQVDAVSAETVPVPDPDPKQPPYGSLTLRYSPRCRAAWPLFVSTERVPTGATVRLSATRPSDGAVTRFDYPFMVKRQVYSVFGNVLRTTPGCVSVTVDITAADNRSVLASARTPCVRPDART</sequence>